<gene>
    <name evidence="2" type="ORF">D8674_031077</name>
</gene>
<dbReference type="AlphaFoldDB" id="A0A5N5EY24"/>
<keyword evidence="3" id="KW-1185">Reference proteome</keyword>
<feature type="region of interest" description="Disordered" evidence="1">
    <location>
        <begin position="228"/>
        <end position="258"/>
    </location>
</feature>
<evidence type="ECO:0000256" key="1">
    <source>
        <dbReference type="SAM" id="MobiDB-lite"/>
    </source>
</evidence>
<organism evidence="2 3">
    <name type="scientific">Pyrus ussuriensis x Pyrus communis</name>
    <dbReference type="NCBI Taxonomy" id="2448454"/>
    <lineage>
        <taxon>Eukaryota</taxon>
        <taxon>Viridiplantae</taxon>
        <taxon>Streptophyta</taxon>
        <taxon>Embryophyta</taxon>
        <taxon>Tracheophyta</taxon>
        <taxon>Spermatophyta</taxon>
        <taxon>Magnoliopsida</taxon>
        <taxon>eudicotyledons</taxon>
        <taxon>Gunneridae</taxon>
        <taxon>Pentapetalae</taxon>
        <taxon>rosids</taxon>
        <taxon>fabids</taxon>
        <taxon>Rosales</taxon>
        <taxon>Rosaceae</taxon>
        <taxon>Amygdaloideae</taxon>
        <taxon>Maleae</taxon>
        <taxon>Pyrus</taxon>
    </lineage>
</organism>
<evidence type="ECO:0000313" key="2">
    <source>
        <dbReference type="EMBL" id="KAB2595627.1"/>
    </source>
</evidence>
<comment type="caution">
    <text evidence="2">The sequence shown here is derived from an EMBL/GenBank/DDBJ whole genome shotgun (WGS) entry which is preliminary data.</text>
</comment>
<sequence>MVAAGKVVHERRIIWDDLPVIDDIQFDNLIEKYKLYRFVLSKSKCSGTHQRGSIIHPFQKNLGDICPRTTKDLDKNLMNLSNVMSVVTQSGPRSAPPPNVSQERKIAHIEFKINSLRKQFFYFKSLVSQSASSPFVSYSFSKPSEGQTSMNPPYFVPKPSLCLPKLVHQCLLDPSSFDVAAKMVAIYDAKRKGVSINVHQHFSYTPTSKSKHISFTYSNDDNEEGFGSITFPRDASVEGTIPTGSPDYSDDSSHSDEF</sequence>
<protein>
    <submittedName>
        <fullName evidence="2">S ribonuclease</fullName>
    </submittedName>
</protein>
<accession>A0A5N5EY24</accession>
<reference evidence="2 3" key="1">
    <citation type="submission" date="2019-09" db="EMBL/GenBank/DDBJ databases">
        <authorList>
            <person name="Ou C."/>
        </authorList>
    </citation>
    <scope>NUCLEOTIDE SEQUENCE [LARGE SCALE GENOMIC DNA]</scope>
    <source>
        <strain evidence="2">S2</strain>
        <tissue evidence="2">Leaf</tissue>
    </source>
</reference>
<proteinExistence type="predicted"/>
<dbReference type="Proteomes" id="UP000327157">
    <property type="component" value="Chromosome 7"/>
</dbReference>
<name>A0A5N5EY24_9ROSA</name>
<evidence type="ECO:0000313" key="3">
    <source>
        <dbReference type="Proteomes" id="UP000327157"/>
    </source>
</evidence>
<dbReference type="EMBL" id="SMOL01000781">
    <property type="protein sequence ID" value="KAB2595627.1"/>
    <property type="molecule type" value="Genomic_DNA"/>
</dbReference>
<reference evidence="3" key="2">
    <citation type="submission" date="2019-10" db="EMBL/GenBank/DDBJ databases">
        <title>A de novo genome assembly of a pear dwarfing rootstock.</title>
        <authorList>
            <person name="Wang F."/>
            <person name="Wang J."/>
            <person name="Li S."/>
            <person name="Zhang Y."/>
            <person name="Fang M."/>
            <person name="Ma L."/>
            <person name="Zhao Y."/>
            <person name="Jiang S."/>
        </authorList>
    </citation>
    <scope>NUCLEOTIDE SEQUENCE [LARGE SCALE GENOMIC DNA]</scope>
</reference>
<reference evidence="2 3" key="3">
    <citation type="submission" date="2019-11" db="EMBL/GenBank/DDBJ databases">
        <title>A de novo genome assembly of a pear dwarfing rootstock.</title>
        <authorList>
            <person name="Wang F."/>
            <person name="Wang J."/>
            <person name="Li S."/>
            <person name="Zhang Y."/>
            <person name="Fang M."/>
            <person name="Ma L."/>
            <person name="Zhao Y."/>
            <person name="Jiang S."/>
        </authorList>
    </citation>
    <scope>NUCLEOTIDE SEQUENCE [LARGE SCALE GENOMIC DNA]</scope>
    <source>
        <strain evidence="2">S2</strain>
        <tissue evidence="2">Leaf</tissue>
    </source>
</reference>